<evidence type="ECO:0000259" key="3">
    <source>
        <dbReference type="Pfam" id="PF20167"/>
    </source>
</evidence>
<evidence type="ECO:0000256" key="1">
    <source>
        <dbReference type="SAM" id="MobiDB-lite"/>
    </source>
</evidence>
<name>A0A5A7UV12_CUCMM</name>
<dbReference type="PANTHER" id="PTHR11439">
    <property type="entry name" value="GAG-POL-RELATED RETROTRANSPOSON"/>
    <property type="match status" value="1"/>
</dbReference>
<feature type="domain" description="Reverse transcriptase Ty1/copia-type" evidence="2">
    <location>
        <begin position="1"/>
        <end position="66"/>
    </location>
</feature>
<feature type="region of interest" description="Disordered" evidence="1">
    <location>
        <begin position="204"/>
        <end position="229"/>
    </location>
</feature>
<feature type="compositionally biased region" description="Basic and acidic residues" evidence="1">
    <location>
        <begin position="268"/>
        <end position="278"/>
    </location>
</feature>
<dbReference type="PANTHER" id="PTHR11439:SF486">
    <property type="entry name" value="RLK (RECEPTOR-LIKE KINASE) PROTEIN, PUTATIVE-RELATED"/>
    <property type="match status" value="1"/>
</dbReference>
<dbReference type="Proteomes" id="UP000321947">
    <property type="component" value="Unassembled WGS sequence"/>
</dbReference>
<dbReference type="InterPro" id="IPR013103">
    <property type="entry name" value="RVT_2"/>
</dbReference>
<dbReference type="Pfam" id="PF20167">
    <property type="entry name" value="Transposase_32"/>
    <property type="match status" value="1"/>
</dbReference>
<organism evidence="4 6">
    <name type="scientific">Cucumis melo var. makuwa</name>
    <name type="common">Oriental melon</name>
    <dbReference type="NCBI Taxonomy" id="1194695"/>
    <lineage>
        <taxon>Eukaryota</taxon>
        <taxon>Viridiplantae</taxon>
        <taxon>Streptophyta</taxon>
        <taxon>Embryophyta</taxon>
        <taxon>Tracheophyta</taxon>
        <taxon>Spermatophyta</taxon>
        <taxon>Magnoliopsida</taxon>
        <taxon>eudicotyledons</taxon>
        <taxon>Gunneridae</taxon>
        <taxon>Pentapetalae</taxon>
        <taxon>rosids</taxon>
        <taxon>fabids</taxon>
        <taxon>Cucurbitales</taxon>
        <taxon>Cucurbitaceae</taxon>
        <taxon>Benincaseae</taxon>
        <taxon>Cucumis</taxon>
    </lineage>
</organism>
<dbReference type="Pfam" id="PF07727">
    <property type="entry name" value="RVT_2"/>
    <property type="match status" value="1"/>
</dbReference>
<proteinExistence type="predicted"/>
<gene>
    <name evidence="5" type="ORF">E5676_scaffold896G00140</name>
    <name evidence="4" type="ORF">E6C27_scaffold108G00160</name>
</gene>
<evidence type="ECO:0000313" key="6">
    <source>
        <dbReference type="Proteomes" id="UP000321393"/>
    </source>
</evidence>
<evidence type="ECO:0000313" key="7">
    <source>
        <dbReference type="Proteomes" id="UP000321947"/>
    </source>
</evidence>
<sequence>MDVKSAFLNGYLSEEVYVAQPKGFVDPVHHDHVYKLRKALYGLKKAPRPWYERLSTYLLQQGYRRASRPDIAFSIGVCAQFQADPRTSHLHSAKHILKYISDWAGCSDDRKSTSGGCFFLGLLIMVTTRFKKYPSGISSSNNSLAPCVSESMDLTRPKSATSSKGKLYKGIPTKHPYRKFAITVKKEVIEFSSLQSVRPSVSLFVPKSSSRPEPRVSMETVVLDSDSSDSEDNVVLSTLLHQTRRVCTNQTVSPAKPQSSGGVSLKEAPPRSSDHESGESSIPRSTEGPGEFPIPVSLPEHVASSSGIRRPLLKDIELSPPKLDDESADEYQKVHIRGICFNVSPQLLNTYLGLSLPTDYAVLYPTPERLAEELTCGTVPVWPVDGQLPVAFLKVKYSILHRIGISNWIPSMYASIISTFLGHFVYLVGTGVKVNVGEFIFNHLLQHVNTFAIHIPICFPLILSGFLLAQQSTILTPLDTVGTSPRVIPLSMHLFQGAHIPDVAAEFDNAPGGTSTPAPSQPTIGHPLTLSVSLANHLLQALIVKSRVLTHQISELTD</sequence>
<comment type="caution">
    <text evidence="4">The sequence shown here is derived from an EMBL/GenBank/DDBJ whole genome shotgun (WGS) entry which is preliminary data.</text>
</comment>
<reference evidence="6 7" key="1">
    <citation type="submission" date="2019-08" db="EMBL/GenBank/DDBJ databases">
        <title>Draft genome sequences of two oriental melons (Cucumis melo L. var makuwa).</title>
        <authorList>
            <person name="Kwon S.-Y."/>
        </authorList>
    </citation>
    <scope>NUCLEOTIDE SEQUENCE [LARGE SCALE GENOMIC DNA]</scope>
    <source>
        <strain evidence="7">cv. Chang Bougi</strain>
        <strain evidence="6">cv. SW 3</strain>
        <tissue evidence="4">Leaf</tissue>
    </source>
</reference>
<evidence type="ECO:0000259" key="2">
    <source>
        <dbReference type="Pfam" id="PF07727"/>
    </source>
</evidence>
<dbReference type="InterPro" id="IPR046796">
    <property type="entry name" value="Transposase_32_dom"/>
</dbReference>
<dbReference type="EMBL" id="SSTD01017575">
    <property type="protein sequence ID" value="TYJ99776.1"/>
    <property type="molecule type" value="Genomic_DNA"/>
</dbReference>
<dbReference type="OrthoDB" id="1425037at2759"/>
<feature type="domain" description="Putative plant transposon protein" evidence="3">
    <location>
        <begin position="323"/>
        <end position="466"/>
    </location>
</feature>
<dbReference type="Proteomes" id="UP000321393">
    <property type="component" value="Unassembled WGS sequence"/>
</dbReference>
<dbReference type="EMBL" id="SSTE01005892">
    <property type="protein sequence ID" value="KAA0059762.1"/>
    <property type="molecule type" value="Genomic_DNA"/>
</dbReference>
<feature type="compositionally biased region" description="Polar residues" evidence="1">
    <location>
        <begin position="247"/>
        <end position="262"/>
    </location>
</feature>
<feature type="region of interest" description="Disordered" evidence="1">
    <location>
        <begin position="247"/>
        <end position="298"/>
    </location>
</feature>
<dbReference type="AlphaFoldDB" id="A0A5A7UV12"/>
<evidence type="ECO:0000313" key="5">
    <source>
        <dbReference type="EMBL" id="TYJ99776.1"/>
    </source>
</evidence>
<accession>A0A5A7UV12</accession>
<protein>
    <submittedName>
        <fullName evidence="4">Flocculation protein FLO11-like</fullName>
    </submittedName>
</protein>
<evidence type="ECO:0000313" key="4">
    <source>
        <dbReference type="EMBL" id="KAA0059762.1"/>
    </source>
</evidence>